<evidence type="ECO:0008006" key="4">
    <source>
        <dbReference type="Google" id="ProtNLM"/>
    </source>
</evidence>
<dbReference type="Proteomes" id="UP000317909">
    <property type="component" value="Chromosome"/>
</dbReference>
<proteinExistence type="predicted"/>
<feature type="chain" id="PRO_5022000920" description="PEP-CTERM protein-sorting domain-containing protein" evidence="1">
    <location>
        <begin position="21"/>
        <end position="236"/>
    </location>
</feature>
<reference evidence="2 3" key="1">
    <citation type="submission" date="2019-02" db="EMBL/GenBank/DDBJ databases">
        <title>Deep-cultivation of Planctomycetes and their phenomic and genomic characterization uncovers novel biology.</title>
        <authorList>
            <person name="Wiegand S."/>
            <person name="Jogler M."/>
            <person name="Boedeker C."/>
            <person name="Pinto D."/>
            <person name="Vollmers J."/>
            <person name="Rivas-Marin E."/>
            <person name="Kohn T."/>
            <person name="Peeters S.H."/>
            <person name="Heuer A."/>
            <person name="Rast P."/>
            <person name="Oberbeckmann S."/>
            <person name="Bunk B."/>
            <person name="Jeske O."/>
            <person name="Meyerdierks A."/>
            <person name="Storesund J.E."/>
            <person name="Kallscheuer N."/>
            <person name="Luecker S."/>
            <person name="Lage O.M."/>
            <person name="Pohl T."/>
            <person name="Merkel B.J."/>
            <person name="Hornburger P."/>
            <person name="Mueller R.-W."/>
            <person name="Bruemmer F."/>
            <person name="Labrenz M."/>
            <person name="Spormann A.M."/>
            <person name="Op den Camp H."/>
            <person name="Overmann J."/>
            <person name="Amann R."/>
            <person name="Jetten M.S.M."/>
            <person name="Mascher T."/>
            <person name="Medema M.H."/>
            <person name="Devos D.P."/>
            <person name="Kaster A.-K."/>
            <person name="Ovreas L."/>
            <person name="Rohde M."/>
            <person name="Galperin M.Y."/>
            <person name="Jogler C."/>
        </authorList>
    </citation>
    <scope>NUCLEOTIDE SEQUENCE [LARGE SCALE GENOMIC DNA]</scope>
    <source>
        <strain evidence="2 3">I41</strain>
    </source>
</reference>
<name>A0A517TTK3_9BACT</name>
<dbReference type="AlphaFoldDB" id="A0A517TTK3"/>
<accession>A0A517TTK3</accession>
<keyword evidence="1" id="KW-0732">Signal</keyword>
<evidence type="ECO:0000313" key="3">
    <source>
        <dbReference type="Proteomes" id="UP000317909"/>
    </source>
</evidence>
<dbReference type="RefSeq" id="WP_145431163.1">
    <property type="nucleotide sequence ID" value="NZ_CP036339.1"/>
</dbReference>
<protein>
    <recommendedName>
        <fullName evidence="4">PEP-CTERM protein-sorting domain-containing protein</fullName>
    </recommendedName>
</protein>
<dbReference type="EMBL" id="CP036339">
    <property type="protein sequence ID" value="QDT71693.1"/>
    <property type="molecule type" value="Genomic_DNA"/>
</dbReference>
<gene>
    <name evidence="2" type="ORF">I41_08530</name>
</gene>
<dbReference type="KEGG" id="llh:I41_08530"/>
<organism evidence="2 3">
    <name type="scientific">Lacipirellula limnantheis</name>
    <dbReference type="NCBI Taxonomy" id="2528024"/>
    <lineage>
        <taxon>Bacteria</taxon>
        <taxon>Pseudomonadati</taxon>
        <taxon>Planctomycetota</taxon>
        <taxon>Planctomycetia</taxon>
        <taxon>Pirellulales</taxon>
        <taxon>Lacipirellulaceae</taxon>
        <taxon>Lacipirellula</taxon>
    </lineage>
</organism>
<evidence type="ECO:0000256" key="1">
    <source>
        <dbReference type="SAM" id="SignalP"/>
    </source>
</evidence>
<sequence precursor="true">MRISVFVLVATSSMCFSAQARLIDDFTQGSLNISAGPLQTVTDVENGLDPTKVIGGERRTTARDDVSIRINDPAPTPVPGAIFDQGILNFNGEGEFNYGDSTPLHVDLTAGGTREFRLRMSGDMRAEYMQRAILVLETSDGMGGVDVASKGWGGTFKDNGAYSTGYIPFNTFENVTDVLSITLRFEGVPAALVSRAFAVNHFETAIPEPATAMLALASALGLAAYRRSTQFAPANA</sequence>
<feature type="signal peptide" evidence="1">
    <location>
        <begin position="1"/>
        <end position="20"/>
    </location>
</feature>
<evidence type="ECO:0000313" key="2">
    <source>
        <dbReference type="EMBL" id="QDT71693.1"/>
    </source>
</evidence>
<keyword evidence="3" id="KW-1185">Reference proteome</keyword>